<dbReference type="AlphaFoldDB" id="A0A120EW26"/>
<comment type="caution">
    <text evidence="1">The sequence shown here is derived from an EMBL/GenBank/DDBJ whole genome shotgun (WGS) entry which is preliminary data.</text>
</comment>
<dbReference type="Proteomes" id="UP000055854">
    <property type="component" value="Unassembled WGS sequence"/>
</dbReference>
<gene>
    <name evidence="1" type="ORF">ATB53_05335</name>
</gene>
<dbReference type="EMBL" id="LNTA01000226">
    <property type="protein sequence ID" value="KWV12232.1"/>
    <property type="molecule type" value="Genomic_DNA"/>
</dbReference>
<evidence type="ECO:0000313" key="2">
    <source>
        <dbReference type="Proteomes" id="UP000055854"/>
    </source>
</evidence>
<proteinExistence type="predicted"/>
<reference evidence="1 2" key="1">
    <citation type="submission" date="2015-11" db="EMBL/GenBank/DDBJ databases">
        <title>Long Read and Single Molecule DNA Sequencing Simplifies Genome Assembly and TAL Effector Gene Analysis of Xanthomonas translucens.</title>
        <authorList>
            <person name="Peng Z."/>
            <person name="Hu Y."/>
            <person name="Xie J."/>
            <person name="Potnis N."/>
            <person name="Akhunova A."/>
            <person name="Jones J."/>
            <person name="Liu Z."/>
            <person name="White F."/>
            <person name="Liu S."/>
        </authorList>
    </citation>
    <scope>NUCLEOTIDE SEQUENCE [LARGE SCALE GENOMIC DNA]</scope>
    <source>
        <strain evidence="1 2">B1</strain>
    </source>
</reference>
<protein>
    <submittedName>
        <fullName evidence="1">Uncharacterized protein</fullName>
    </submittedName>
</protein>
<accession>A0A120EW26</accession>
<sequence length="169" mass="19011">MSGPNWYFSSLLAAYSRCNAHWLFDASTDLLVDRNVFLRFQRDSESVRNNGIEVGSSVLLAGNADSQGLSVLEGLNLFFSFQHFMLYGATLNLIMVSVLTVQLKNLTGPVSPAWLQRQFAFTEVAMVRIDRSQPRQGHDQPPPDLLGREPGRNWEGVFMHFVFPNFSAP</sequence>
<name>A0A120EW26_XANCT</name>
<evidence type="ECO:0000313" key="1">
    <source>
        <dbReference type="EMBL" id="KWV12232.1"/>
    </source>
</evidence>
<organism evidence="1 2">
    <name type="scientific">Xanthomonas campestris pv. translucens</name>
    <dbReference type="NCBI Taxonomy" id="343"/>
    <lineage>
        <taxon>Bacteria</taxon>
        <taxon>Pseudomonadati</taxon>
        <taxon>Pseudomonadota</taxon>
        <taxon>Gammaproteobacteria</taxon>
        <taxon>Lysobacterales</taxon>
        <taxon>Lysobacteraceae</taxon>
        <taxon>Xanthomonas</taxon>
        <taxon>Xanthomonas translucens group</taxon>
    </lineage>
</organism>